<gene>
    <name evidence="1" type="ORF">RHMOL_Rhmol06G0137700</name>
</gene>
<reference evidence="1" key="1">
    <citation type="submission" date="2022-02" db="EMBL/GenBank/DDBJ databases">
        <title>Plant Genome Project.</title>
        <authorList>
            <person name="Zhang R.-G."/>
        </authorList>
    </citation>
    <scope>NUCLEOTIDE SEQUENCE</scope>
    <source>
        <strain evidence="1">AT1</strain>
    </source>
</reference>
<dbReference type="EMBL" id="CM046393">
    <property type="protein sequence ID" value="KAI8550826.1"/>
    <property type="molecule type" value="Genomic_DNA"/>
</dbReference>
<protein>
    <submittedName>
        <fullName evidence="1">Uncharacterized protein</fullName>
    </submittedName>
</protein>
<keyword evidence="2" id="KW-1185">Reference proteome</keyword>
<accession>A0ACC0NC62</accession>
<name>A0ACC0NC62_RHOML</name>
<dbReference type="Proteomes" id="UP001062846">
    <property type="component" value="Chromosome 6"/>
</dbReference>
<organism evidence="1 2">
    <name type="scientific">Rhododendron molle</name>
    <name type="common">Chinese azalea</name>
    <name type="synonym">Azalea mollis</name>
    <dbReference type="NCBI Taxonomy" id="49168"/>
    <lineage>
        <taxon>Eukaryota</taxon>
        <taxon>Viridiplantae</taxon>
        <taxon>Streptophyta</taxon>
        <taxon>Embryophyta</taxon>
        <taxon>Tracheophyta</taxon>
        <taxon>Spermatophyta</taxon>
        <taxon>Magnoliopsida</taxon>
        <taxon>eudicotyledons</taxon>
        <taxon>Gunneridae</taxon>
        <taxon>Pentapetalae</taxon>
        <taxon>asterids</taxon>
        <taxon>Ericales</taxon>
        <taxon>Ericaceae</taxon>
        <taxon>Ericoideae</taxon>
        <taxon>Rhodoreae</taxon>
        <taxon>Rhododendron</taxon>
    </lineage>
</organism>
<evidence type="ECO:0000313" key="1">
    <source>
        <dbReference type="EMBL" id="KAI8550826.1"/>
    </source>
</evidence>
<comment type="caution">
    <text evidence="1">The sequence shown here is derived from an EMBL/GenBank/DDBJ whole genome shotgun (WGS) entry which is preliminary data.</text>
</comment>
<sequence>MTPATMAVGSGGGDGGLVGDDQVEEGSGAMESRGEDKAKLEAEATGEPQGEEEVGGEAVPRRSGMDKAMAAFAGQGAHSEATYVPFQHVVVPYLLDTYRPERPTYDEALVLRDPQQHLSLRRADVP</sequence>
<proteinExistence type="predicted"/>
<evidence type="ECO:0000313" key="2">
    <source>
        <dbReference type="Proteomes" id="UP001062846"/>
    </source>
</evidence>